<feature type="transmembrane region" description="Helical" evidence="9">
    <location>
        <begin position="202"/>
        <end position="219"/>
    </location>
</feature>
<dbReference type="OrthoDB" id="9812260at2"/>
<feature type="transmembrane region" description="Helical" evidence="9">
    <location>
        <begin position="12"/>
        <end position="30"/>
    </location>
</feature>
<proteinExistence type="predicted"/>
<dbReference type="GO" id="GO:0043709">
    <property type="term" value="P:cell adhesion involved in single-species biofilm formation"/>
    <property type="evidence" value="ECO:0007669"/>
    <property type="project" value="TreeGrafter"/>
</dbReference>
<dbReference type="InterPro" id="IPR043128">
    <property type="entry name" value="Rev_trsase/Diguanyl_cyclase"/>
</dbReference>
<evidence type="ECO:0000313" key="12">
    <source>
        <dbReference type="Proteomes" id="UP000275281"/>
    </source>
</evidence>
<feature type="transmembrane region" description="Helical" evidence="9">
    <location>
        <begin position="249"/>
        <end position="275"/>
    </location>
</feature>
<evidence type="ECO:0000256" key="2">
    <source>
        <dbReference type="ARBA" id="ARBA00004651"/>
    </source>
</evidence>
<dbReference type="InterPro" id="IPR000160">
    <property type="entry name" value="GGDEF_dom"/>
</dbReference>
<feature type="transmembrane region" description="Helical" evidence="9">
    <location>
        <begin position="124"/>
        <end position="146"/>
    </location>
</feature>
<reference evidence="11 12" key="1">
    <citation type="submission" date="2018-11" db="EMBL/GenBank/DDBJ databases">
        <authorList>
            <person name="Ye M.-Q."/>
            <person name="Du Z.-J."/>
        </authorList>
    </citation>
    <scope>NUCLEOTIDE SEQUENCE [LARGE SCALE GENOMIC DNA]</scope>
    <source>
        <strain evidence="11 12">U0105</strain>
    </source>
</reference>
<dbReference type="PANTHER" id="PTHR45138">
    <property type="entry name" value="REGULATORY COMPONENTS OF SENSORY TRANSDUCTION SYSTEM"/>
    <property type="match status" value="1"/>
</dbReference>
<keyword evidence="5 9" id="KW-0812">Transmembrane</keyword>
<dbReference type="GO" id="GO:1902201">
    <property type="term" value="P:negative regulation of bacterial-type flagellum-dependent cell motility"/>
    <property type="evidence" value="ECO:0007669"/>
    <property type="project" value="TreeGrafter"/>
</dbReference>
<dbReference type="RefSeq" id="WP_124027071.1">
    <property type="nucleotide sequence ID" value="NZ_JBHRSN010000015.1"/>
</dbReference>
<evidence type="ECO:0000256" key="1">
    <source>
        <dbReference type="ARBA" id="ARBA00001946"/>
    </source>
</evidence>
<comment type="caution">
    <text evidence="11">The sequence shown here is derived from an EMBL/GenBank/DDBJ whole genome shotgun (WGS) entry which is preliminary data.</text>
</comment>
<dbReference type="InterPro" id="IPR007895">
    <property type="entry name" value="MASE1"/>
</dbReference>
<dbReference type="CDD" id="cd01949">
    <property type="entry name" value="GGDEF"/>
    <property type="match status" value="1"/>
</dbReference>
<feature type="domain" description="GGDEF" evidence="10">
    <location>
        <begin position="354"/>
        <end position="491"/>
    </location>
</feature>
<feature type="transmembrane region" description="Helical" evidence="9">
    <location>
        <begin position="91"/>
        <end position="112"/>
    </location>
</feature>
<dbReference type="InterPro" id="IPR050469">
    <property type="entry name" value="Diguanylate_Cyclase"/>
</dbReference>
<evidence type="ECO:0000313" key="11">
    <source>
        <dbReference type="EMBL" id="RPJ67167.1"/>
    </source>
</evidence>
<evidence type="ECO:0000256" key="6">
    <source>
        <dbReference type="ARBA" id="ARBA00022989"/>
    </source>
</evidence>
<feature type="transmembrane region" description="Helical" evidence="9">
    <location>
        <begin position="63"/>
        <end position="79"/>
    </location>
</feature>
<dbReference type="Pfam" id="PF00990">
    <property type="entry name" value="GGDEF"/>
    <property type="match status" value="1"/>
</dbReference>
<dbReference type="EMBL" id="RPOK01000002">
    <property type="protein sequence ID" value="RPJ67167.1"/>
    <property type="molecule type" value="Genomic_DNA"/>
</dbReference>
<dbReference type="SUPFAM" id="SSF55073">
    <property type="entry name" value="Nucleotide cyclase"/>
    <property type="match status" value="1"/>
</dbReference>
<protein>
    <recommendedName>
        <fullName evidence="3">diguanylate cyclase</fullName>
        <ecNumber evidence="3">2.7.7.65</ecNumber>
    </recommendedName>
</protein>
<feature type="transmembrane region" description="Helical" evidence="9">
    <location>
        <begin position="281"/>
        <end position="302"/>
    </location>
</feature>
<dbReference type="SMART" id="SM00267">
    <property type="entry name" value="GGDEF"/>
    <property type="match status" value="1"/>
</dbReference>
<name>A0A3N5Y0H2_9ALTE</name>
<evidence type="ECO:0000256" key="5">
    <source>
        <dbReference type="ARBA" id="ARBA00022692"/>
    </source>
</evidence>
<comment type="cofactor">
    <cofactor evidence="1">
        <name>Mg(2+)</name>
        <dbReference type="ChEBI" id="CHEBI:18420"/>
    </cofactor>
</comment>
<evidence type="ECO:0000259" key="10">
    <source>
        <dbReference type="PROSITE" id="PS50887"/>
    </source>
</evidence>
<dbReference type="InterPro" id="IPR029787">
    <property type="entry name" value="Nucleotide_cyclase"/>
</dbReference>
<feature type="transmembrane region" description="Helical" evidence="9">
    <location>
        <begin position="225"/>
        <end position="242"/>
    </location>
</feature>
<dbReference type="Proteomes" id="UP000275281">
    <property type="component" value="Unassembled WGS sequence"/>
</dbReference>
<dbReference type="PANTHER" id="PTHR45138:SF9">
    <property type="entry name" value="DIGUANYLATE CYCLASE DGCM-RELATED"/>
    <property type="match status" value="1"/>
</dbReference>
<feature type="transmembrane region" description="Helical" evidence="9">
    <location>
        <begin position="36"/>
        <end position="56"/>
    </location>
</feature>
<evidence type="ECO:0000256" key="3">
    <source>
        <dbReference type="ARBA" id="ARBA00012528"/>
    </source>
</evidence>
<keyword evidence="12" id="KW-1185">Reference proteome</keyword>
<dbReference type="NCBIfam" id="TIGR00254">
    <property type="entry name" value="GGDEF"/>
    <property type="match status" value="1"/>
</dbReference>
<sequence>MRTYVANQSWSLTLSLILSLSVAICFFFMMNVSWSFFMVGVTAIVWPASSAACAFFMAFPRRYWGPLAVGVAAGYITGLNQTGMGYPLEQLGYLLANLAGIIVAVDLFKRIYPTNVNFQTLEESFSFIALICVLNAIICSALALAVDSAAAGSFTIGEKNLIWLVGNIVTNFACTLPFYYLLVRLQNAGKTSSWSRLRSAELIILSLVTILVMAEVFGHQHNSKFNLGLIFTLFPLAVWVALRFSHFVLSLWIMFVFLTSAFFTALGVGPFTYIFDEMTYSIFYMHLFLFMACSTAMIIGAINTQMRQKAETISELNKKLAELSHLDPLTKIANRRCYDDAFYVGLKDANSKSKPLTLIIVDVDHFKLFNDHYGHAAGDQCLISVATAIAENLVRECDIVARIGGEEFACILPDTDRQGAEHVMRNIQKSVAKLSIPHAVSPVSDFVTVSMGASTKRSSCSSDKMALFQAADAALYKAKDNGRNQFVGVDIHQK</sequence>
<comment type="subcellular location">
    <subcellularLocation>
        <location evidence="2">Cell membrane</location>
        <topology evidence="2">Multi-pass membrane protein</topology>
    </subcellularLocation>
</comment>
<evidence type="ECO:0000256" key="8">
    <source>
        <dbReference type="ARBA" id="ARBA00034247"/>
    </source>
</evidence>
<dbReference type="Gene3D" id="3.30.70.270">
    <property type="match status" value="1"/>
</dbReference>
<gene>
    <name evidence="11" type="ORF">DRW07_06415</name>
</gene>
<dbReference type="EC" id="2.7.7.65" evidence="3"/>
<dbReference type="AlphaFoldDB" id="A0A3N5Y0H2"/>
<dbReference type="Pfam" id="PF05231">
    <property type="entry name" value="MASE1"/>
    <property type="match status" value="1"/>
</dbReference>
<evidence type="ECO:0000256" key="9">
    <source>
        <dbReference type="SAM" id="Phobius"/>
    </source>
</evidence>
<organism evidence="11 12">
    <name type="scientific">Alteromonas sediminis</name>
    <dbReference type="NCBI Taxonomy" id="2259342"/>
    <lineage>
        <taxon>Bacteria</taxon>
        <taxon>Pseudomonadati</taxon>
        <taxon>Pseudomonadota</taxon>
        <taxon>Gammaproteobacteria</taxon>
        <taxon>Alteromonadales</taxon>
        <taxon>Alteromonadaceae</taxon>
        <taxon>Alteromonas/Salinimonas group</taxon>
        <taxon>Alteromonas</taxon>
    </lineage>
</organism>
<evidence type="ECO:0000256" key="7">
    <source>
        <dbReference type="ARBA" id="ARBA00023136"/>
    </source>
</evidence>
<dbReference type="FunFam" id="3.30.70.270:FF:000001">
    <property type="entry name" value="Diguanylate cyclase domain protein"/>
    <property type="match status" value="1"/>
</dbReference>
<keyword evidence="7 9" id="KW-0472">Membrane</keyword>
<comment type="catalytic activity">
    <reaction evidence="8">
        <text>2 GTP = 3',3'-c-di-GMP + 2 diphosphate</text>
        <dbReference type="Rhea" id="RHEA:24898"/>
        <dbReference type="ChEBI" id="CHEBI:33019"/>
        <dbReference type="ChEBI" id="CHEBI:37565"/>
        <dbReference type="ChEBI" id="CHEBI:58805"/>
        <dbReference type="EC" id="2.7.7.65"/>
    </reaction>
</comment>
<evidence type="ECO:0000256" key="4">
    <source>
        <dbReference type="ARBA" id="ARBA00022475"/>
    </source>
</evidence>
<accession>A0A3N5Y0H2</accession>
<keyword evidence="6 9" id="KW-1133">Transmembrane helix</keyword>
<dbReference type="GO" id="GO:0052621">
    <property type="term" value="F:diguanylate cyclase activity"/>
    <property type="evidence" value="ECO:0007669"/>
    <property type="project" value="UniProtKB-EC"/>
</dbReference>
<dbReference type="GO" id="GO:0005886">
    <property type="term" value="C:plasma membrane"/>
    <property type="evidence" value="ECO:0007669"/>
    <property type="project" value="UniProtKB-SubCell"/>
</dbReference>
<keyword evidence="4" id="KW-1003">Cell membrane</keyword>
<feature type="transmembrane region" description="Helical" evidence="9">
    <location>
        <begin position="161"/>
        <end position="182"/>
    </location>
</feature>
<dbReference type="PROSITE" id="PS50887">
    <property type="entry name" value="GGDEF"/>
    <property type="match status" value="1"/>
</dbReference>